<dbReference type="EMBL" id="KV745132">
    <property type="protein sequence ID" value="OCK77379.1"/>
    <property type="molecule type" value="Genomic_DNA"/>
</dbReference>
<evidence type="ECO:0000313" key="7">
    <source>
        <dbReference type="EMBL" id="OCK77379.1"/>
    </source>
</evidence>
<evidence type="ECO:0000256" key="3">
    <source>
        <dbReference type="ARBA" id="ARBA00023132"/>
    </source>
</evidence>
<feature type="domain" description="Nucleoporin Nup54 alpha-helical" evidence="6">
    <location>
        <begin position="248"/>
        <end position="384"/>
    </location>
</feature>
<evidence type="ECO:0000256" key="4">
    <source>
        <dbReference type="ARBA" id="ARBA00023242"/>
    </source>
</evidence>
<dbReference type="PANTHER" id="PTHR13000">
    <property type="entry name" value="NUCLEOPORIN P54"/>
    <property type="match status" value="1"/>
</dbReference>
<dbReference type="InterPro" id="IPR025712">
    <property type="entry name" value="Nup54_alpha-helical_dom"/>
</dbReference>
<dbReference type="Gene3D" id="1.20.5.490">
    <property type="entry name" value="Single helix bin"/>
    <property type="match status" value="1"/>
</dbReference>
<reference evidence="7 8" key="1">
    <citation type="journal article" date="2016" name="Nat. Commun.">
        <title>Ectomycorrhizal ecology is imprinted in the genome of the dominant symbiotic fungus Cenococcum geophilum.</title>
        <authorList>
            <consortium name="DOE Joint Genome Institute"/>
            <person name="Peter M."/>
            <person name="Kohler A."/>
            <person name="Ohm R.A."/>
            <person name="Kuo A."/>
            <person name="Krutzmann J."/>
            <person name="Morin E."/>
            <person name="Arend M."/>
            <person name="Barry K.W."/>
            <person name="Binder M."/>
            <person name="Choi C."/>
            <person name="Clum A."/>
            <person name="Copeland A."/>
            <person name="Grisel N."/>
            <person name="Haridas S."/>
            <person name="Kipfer T."/>
            <person name="LaButti K."/>
            <person name="Lindquist E."/>
            <person name="Lipzen A."/>
            <person name="Maire R."/>
            <person name="Meier B."/>
            <person name="Mihaltcheva S."/>
            <person name="Molinier V."/>
            <person name="Murat C."/>
            <person name="Poggeler S."/>
            <person name="Quandt C.A."/>
            <person name="Sperisen C."/>
            <person name="Tritt A."/>
            <person name="Tisserant E."/>
            <person name="Crous P.W."/>
            <person name="Henrissat B."/>
            <person name="Nehls U."/>
            <person name="Egli S."/>
            <person name="Spatafora J.W."/>
            <person name="Grigoriev I.V."/>
            <person name="Martin F.M."/>
        </authorList>
    </citation>
    <scope>NUCLEOTIDE SEQUENCE [LARGE SCALE GENOMIC DNA]</scope>
    <source>
        <strain evidence="7 8">CBS 459.81</strain>
    </source>
</reference>
<name>A0A8E2E565_9PEZI</name>
<dbReference type="OrthoDB" id="6162375at2759"/>
<evidence type="ECO:0000256" key="5">
    <source>
        <dbReference type="SAM" id="MobiDB-lite"/>
    </source>
</evidence>
<dbReference type="GO" id="GO:0036228">
    <property type="term" value="P:protein localization to nuclear inner membrane"/>
    <property type="evidence" value="ECO:0007669"/>
    <property type="project" value="TreeGrafter"/>
</dbReference>
<evidence type="ECO:0000256" key="1">
    <source>
        <dbReference type="ARBA" id="ARBA00004567"/>
    </source>
</evidence>
<dbReference type="PANTHER" id="PTHR13000:SF0">
    <property type="entry name" value="NUCLEOPORIN P54"/>
    <property type="match status" value="1"/>
</dbReference>
<feature type="compositionally biased region" description="Low complexity" evidence="5">
    <location>
        <begin position="85"/>
        <end position="94"/>
    </location>
</feature>
<organism evidence="7 8">
    <name type="scientific">Lepidopterella palustris CBS 459.81</name>
    <dbReference type="NCBI Taxonomy" id="1314670"/>
    <lineage>
        <taxon>Eukaryota</taxon>
        <taxon>Fungi</taxon>
        <taxon>Dikarya</taxon>
        <taxon>Ascomycota</taxon>
        <taxon>Pezizomycotina</taxon>
        <taxon>Dothideomycetes</taxon>
        <taxon>Pleosporomycetidae</taxon>
        <taxon>Mytilinidiales</taxon>
        <taxon>Argynnaceae</taxon>
        <taxon>Lepidopterella</taxon>
    </lineage>
</organism>
<feature type="region of interest" description="Disordered" evidence="5">
    <location>
        <begin position="1"/>
        <end position="187"/>
    </location>
</feature>
<feature type="compositionally biased region" description="Polar residues" evidence="5">
    <location>
        <begin position="71"/>
        <end position="82"/>
    </location>
</feature>
<dbReference type="GO" id="GO:0006999">
    <property type="term" value="P:nuclear pore organization"/>
    <property type="evidence" value="ECO:0007669"/>
    <property type="project" value="TreeGrafter"/>
</dbReference>
<dbReference type="GO" id="GO:0044613">
    <property type="term" value="C:nuclear pore central transport channel"/>
    <property type="evidence" value="ECO:0007669"/>
    <property type="project" value="TreeGrafter"/>
</dbReference>
<accession>A0A8E2E565</accession>
<evidence type="ECO:0000259" key="6">
    <source>
        <dbReference type="Pfam" id="PF13874"/>
    </source>
</evidence>
<keyword evidence="3" id="KW-0811">Translocation</keyword>
<comment type="subcellular location">
    <subcellularLocation>
        <location evidence="1">Nucleus</location>
        <location evidence="1">Nuclear pore complex</location>
    </subcellularLocation>
</comment>
<sequence>MFGSSQPQQPKQFGTLFGSSTAPTGGLFASSQPQQTGGGLFGQSNAGQQQGGGLFGSTQTPQSQQGGGLFGSTQASQPQQGGSLFGTTQPSQPQQGGGLFGSTQASQPQQSGGLFSTTQSGSSIMGGFGSSQQNTGGSLFGKPPPTFGASQQQQQQQQPSIFGGSLQPAPTLPSVLQQSQQQQQQLPQLRQSTLFKPFESQAGPREKPIAEQIKLLYDKWDPENPSSAFQQYCYNQVQIDLVPFYGPNPGEDPAKWEEALGKKPSEESVPVLIKGFKEILARIRLQSQAVAALQKRLHEINDSLTVMMQTHDLVIAVRAAEARRKHIAFTQRTLTLATKVQILRNRGYAMDSAEEELKKKLVELEKKAFDPILVGRTEEIWARMSAVRARAHMLQEESEKMGKSLEKNGDNALSEDDQKQVKKLLDDYDLQLSYMRKEIAELAKDYAEWENASTPVVNGNTSGR</sequence>
<dbReference type="Gene3D" id="1.20.5.3600">
    <property type="match status" value="1"/>
</dbReference>
<feature type="compositionally biased region" description="Low complexity" evidence="5">
    <location>
        <begin position="172"/>
        <end position="187"/>
    </location>
</feature>
<keyword evidence="8" id="KW-1185">Reference proteome</keyword>
<dbReference type="Pfam" id="PF13634">
    <property type="entry name" value="Nucleoporin_FG"/>
    <property type="match status" value="2"/>
</dbReference>
<dbReference type="GO" id="GO:0006607">
    <property type="term" value="P:NLS-bearing protein import into nucleus"/>
    <property type="evidence" value="ECO:0007669"/>
    <property type="project" value="TreeGrafter"/>
</dbReference>
<keyword evidence="3" id="KW-0509">mRNA transport</keyword>
<dbReference type="InterPro" id="IPR025574">
    <property type="entry name" value="Nucleoporin_FG_rpt"/>
</dbReference>
<keyword evidence="4" id="KW-0539">Nucleus</keyword>
<proteinExistence type="predicted"/>
<dbReference type="GO" id="GO:0017056">
    <property type="term" value="F:structural constituent of nuclear pore"/>
    <property type="evidence" value="ECO:0007669"/>
    <property type="project" value="TreeGrafter"/>
</dbReference>
<evidence type="ECO:0000313" key="8">
    <source>
        <dbReference type="Proteomes" id="UP000250266"/>
    </source>
</evidence>
<dbReference type="AlphaFoldDB" id="A0A8E2E565"/>
<feature type="compositionally biased region" description="Polar residues" evidence="5">
    <location>
        <begin position="103"/>
        <end position="118"/>
    </location>
</feature>
<feature type="region of interest" description="Disordered" evidence="5">
    <location>
        <begin position="398"/>
        <end position="418"/>
    </location>
</feature>
<protein>
    <recommendedName>
        <fullName evidence="6">Nucleoporin Nup54 alpha-helical domain-containing protein</fullName>
    </recommendedName>
</protein>
<evidence type="ECO:0000256" key="2">
    <source>
        <dbReference type="ARBA" id="ARBA00022448"/>
    </source>
</evidence>
<keyword evidence="3" id="KW-0906">Nuclear pore complex</keyword>
<feature type="compositionally biased region" description="Polar residues" evidence="5">
    <location>
        <begin position="1"/>
        <end position="35"/>
    </location>
</feature>
<gene>
    <name evidence="7" type="ORF">K432DRAFT_428048</name>
</gene>
<dbReference type="Pfam" id="PF13874">
    <property type="entry name" value="Nup54"/>
    <property type="match status" value="1"/>
</dbReference>
<keyword evidence="3" id="KW-0653">Protein transport</keyword>
<keyword evidence="2" id="KW-0813">Transport</keyword>
<feature type="compositionally biased region" description="Basic and acidic residues" evidence="5">
    <location>
        <begin position="398"/>
        <end position="409"/>
    </location>
</feature>
<dbReference type="InterPro" id="IPR024864">
    <property type="entry name" value="Nup54/Nup57/Nup44"/>
</dbReference>
<dbReference type="Proteomes" id="UP000250266">
    <property type="component" value="Unassembled WGS sequence"/>
</dbReference>